<evidence type="ECO:0000259" key="1">
    <source>
        <dbReference type="PROSITE" id="PS51549"/>
    </source>
</evidence>
<dbReference type="OrthoDB" id="6106486at2"/>
<protein>
    <recommendedName>
        <fullName evidence="1">DM13 domain-containing protein</fullName>
    </recommendedName>
</protein>
<dbReference type="PROSITE" id="PS51549">
    <property type="entry name" value="DM13"/>
    <property type="match status" value="1"/>
</dbReference>
<feature type="domain" description="DM13" evidence="1">
    <location>
        <begin position="51"/>
        <end position="156"/>
    </location>
</feature>
<comment type="caution">
    <text evidence="2">The sequence shown here is derived from an EMBL/GenBank/DDBJ whole genome shotgun (WGS) entry which is preliminary data.</text>
</comment>
<dbReference type="AlphaFoldDB" id="A0A4V5NVS2"/>
<dbReference type="Proteomes" id="UP000305675">
    <property type="component" value="Unassembled WGS sequence"/>
</dbReference>
<organism evidence="2 3">
    <name type="scientific">Ferrimonas aestuarii</name>
    <dbReference type="NCBI Taxonomy" id="2569539"/>
    <lineage>
        <taxon>Bacteria</taxon>
        <taxon>Pseudomonadati</taxon>
        <taxon>Pseudomonadota</taxon>
        <taxon>Gammaproteobacteria</taxon>
        <taxon>Alteromonadales</taxon>
        <taxon>Ferrimonadaceae</taxon>
        <taxon>Ferrimonas</taxon>
    </lineage>
</organism>
<sequence>MSRLLVLSFTHVVVFLMGLALGIYLLPVLTQGEAVSSEHIAQVETSAQYSGVFDRNRIDSDALHWGEGEFFINDNEFAFRGELAPGPDYKLYLIPKYVETEDEFMAMKAQALHVGAIDRFDGFTLSLPPGVDLSQYEAAIIWCERFSQFITSGHLKS</sequence>
<proteinExistence type="predicted"/>
<evidence type="ECO:0000313" key="3">
    <source>
        <dbReference type="Proteomes" id="UP000305675"/>
    </source>
</evidence>
<evidence type="ECO:0000313" key="2">
    <source>
        <dbReference type="EMBL" id="TKB51672.1"/>
    </source>
</evidence>
<accession>A0A4V5NVS2</accession>
<dbReference type="Pfam" id="PF10517">
    <property type="entry name" value="DM13"/>
    <property type="match status" value="1"/>
</dbReference>
<name>A0A4V5NVS2_9GAMM</name>
<gene>
    <name evidence="2" type="ORF">FCL42_17685</name>
</gene>
<dbReference type="EMBL" id="SWCJ01000018">
    <property type="protein sequence ID" value="TKB51672.1"/>
    <property type="molecule type" value="Genomic_DNA"/>
</dbReference>
<dbReference type="InterPro" id="IPR019545">
    <property type="entry name" value="DM13_domain"/>
</dbReference>
<dbReference type="RefSeq" id="WP_136864761.1">
    <property type="nucleotide sequence ID" value="NZ_SWCJ01000018.1"/>
</dbReference>
<reference evidence="2 3" key="1">
    <citation type="submission" date="2019-04" db="EMBL/GenBank/DDBJ databases">
        <authorList>
            <person name="Hwang J.C."/>
        </authorList>
    </citation>
    <scope>NUCLEOTIDE SEQUENCE [LARGE SCALE GENOMIC DNA]</scope>
    <source>
        <strain evidence="2 3">IMCC35002</strain>
    </source>
</reference>
<keyword evidence="3" id="KW-1185">Reference proteome</keyword>